<feature type="region of interest" description="Disordered" evidence="1">
    <location>
        <begin position="298"/>
        <end position="322"/>
    </location>
</feature>
<dbReference type="InterPro" id="IPR031142">
    <property type="entry name" value="SPX_prot"/>
</dbReference>
<evidence type="ECO:0000259" key="2">
    <source>
        <dbReference type="PROSITE" id="PS51382"/>
    </source>
</evidence>
<dbReference type="PANTHER" id="PTHR45978">
    <property type="entry name" value="SPX DOMAIN-CONTAINING PROTEIN 3"/>
    <property type="match status" value="1"/>
</dbReference>
<dbReference type="PANTHER" id="PTHR45978:SF7">
    <property type="entry name" value="SPX DOMAIN-CONTAINING PROTEIN 4"/>
    <property type="match status" value="1"/>
</dbReference>
<proteinExistence type="predicted"/>
<reference evidence="3 4" key="1">
    <citation type="journal article" date="2015" name="Plant Cell">
        <title>Oil accumulation by the oleaginous diatom Fistulifera solaris as revealed by the genome and transcriptome.</title>
        <authorList>
            <person name="Tanaka T."/>
            <person name="Maeda Y."/>
            <person name="Veluchamy A."/>
            <person name="Tanaka M."/>
            <person name="Abida H."/>
            <person name="Marechal E."/>
            <person name="Bowler C."/>
            <person name="Muto M."/>
            <person name="Sunaga Y."/>
            <person name="Tanaka M."/>
            <person name="Yoshino T."/>
            <person name="Taniguchi T."/>
            <person name="Fukuda Y."/>
            <person name="Nemoto M."/>
            <person name="Matsumoto M."/>
            <person name="Wong P.S."/>
            <person name="Aburatani S."/>
            <person name="Fujibuchi W."/>
        </authorList>
    </citation>
    <scope>NUCLEOTIDE SEQUENCE [LARGE SCALE GENOMIC DNA]</scope>
    <source>
        <strain evidence="3 4">JPCC DA0580</strain>
    </source>
</reference>
<feature type="compositionally biased region" description="Polar residues" evidence="1">
    <location>
        <begin position="298"/>
        <end position="307"/>
    </location>
</feature>
<keyword evidence="4" id="KW-1185">Reference proteome</keyword>
<accession>A0A1Z5JCM8</accession>
<evidence type="ECO:0000313" key="4">
    <source>
        <dbReference type="Proteomes" id="UP000198406"/>
    </source>
</evidence>
<feature type="region of interest" description="Disordered" evidence="1">
    <location>
        <begin position="46"/>
        <end position="105"/>
    </location>
</feature>
<dbReference type="InterPro" id="IPR004331">
    <property type="entry name" value="SPX_dom"/>
</dbReference>
<dbReference type="AlphaFoldDB" id="A0A1Z5JCM8"/>
<sequence length="322" mass="36358">MKFCKNLLRVIDLSDPSWAPFWMEYKLLKKTIKTLPTVLPANLPAPDIGDNANEQQPSNLPSTPSESPRLARLTSESSSESALKVSPTIEEREDGKNSAHSSPDVLGKHPTEVKFFKFLHSELRKSIHFYGRTCEEYRIRANRLKEGTVILKRSGFSLVEDKWLVMARAAFKVYRDLVLLETYAIMTYCGFSKILKKHDKMTGRNTRAAFMNTMVSKANFSDTAPLQGMIQMSLLKYKEASIELEKAGRSNLQEDERLFINLIAQINEDVLVTDAEDAPAGSNQRKLSYDISTIKPESLSTQTSIDASEQIDESGPKRPRFT</sequence>
<evidence type="ECO:0000313" key="3">
    <source>
        <dbReference type="EMBL" id="GAX11747.1"/>
    </source>
</evidence>
<dbReference type="GO" id="GO:0016036">
    <property type="term" value="P:cellular response to phosphate starvation"/>
    <property type="evidence" value="ECO:0007669"/>
    <property type="project" value="InterPro"/>
</dbReference>
<comment type="caution">
    <text evidence="3">The sequence shown here is derived from an EMBL/GenBank/DDBJ whole genome shotgun (WGS) entry which is preliminary data.</text>
</comment>
<dbReference type="InParanoid" id="A0A1Z5JCM8"/>
<feature type="compositionally biased region" description="Polar residues" evidence="1">
    <location>
        <begin position="52"/>
        <end position="66"/>
    </location>
</feature>
<dbReference type="Pfam" id="PF03105">
    <property type="entry name" value="SPX"/>
    <property type="match status" value="2"/>
</dbReference>
<organism evidence="3 4">
    <name type="scientific">Fistulifera solaris</name>
    <name type="common">Oleaginous diatom</name>
    <dbReference type="NCBI Taxonomy" id="1519565"/>
    <lineage>
        <taxon>Eukaryota</taxon>
        <taxon>Sar</taxon>
        <taxon>Stramenopiles</taxon>
        <taxon>Ochrophyta</taxon>
        <taxon>Bacillariophyta</taxon>
        <taxon>Bacillariophyceae</taxon>
        <taxon>Bacillariophycidae</taxon>
        <taxon>Naviculales</taxon>
        <taxon>Naviculaceae</taxon>
        <taxon>Fistulifera</taxon>
    </lineage>
</organism>
<evidence type="ECO:0000256" key="1">
    <source>
        <dbReference type="SAM" id="MobiDB-lite"/>
    </source>
</evidence>
<dbReference type="Proteomes" id="UP000198406">
    <property type="component" value="Unassembled WGS sequence"/>
</dbReference>
<dbReference type="PROSITE" id="PS51382">
    <property type="entry name" value="SPX"/>
    <property type="match status" value="1"/>
</dbReference>
<gene>
    <name evidence="3" type="ORF">FisN_7Lu152</name>
</gene>
<dbReference type="EMBL" id="BDSP01000044">
    <property type="protein sequence ID" value="GAX11747.1"/>
    <property type="molecule type" value="Genomic_DNA"/>
</dbReference>
<dbReference type="OrthoDB" id="6493944at2759"/>
<name>A0A1Z5JCM8_FISSO</name>
<feature type="domain" description="SPX" evidence="2">
    <location>
        <begin position="1"/>
        <end position="212"/>
    </location>
</feature>
<protein>
    <recommendedName>
        <fullName evidence="2">SPX domain-containing protein</fullName>
    </recommendedName>
</protein>